<gene>
    <name evidence="3" type="ORF">AKJ09_00975</name>
</gene>
<organism evidence="3 4">
    <name type="scientific">Labilithrix luteola</name>
    <dbReference type="NCBI Taxonomy" id="1391654"/>
    <lineage>
        <taxon>Bacteria</taxon>
        <taxon>Pseudomonadati</taxon>
        <taxon>Myxococcota</taxon>
        <taxon>Polyangia</taxon>
        <taxon>Polyangiales</taxon>
        <taxon>Labilitrichaceae</taxon>
        <taxon>Labilithrix</taxon>
    </lineage>
</organism>
<evidence type="ECO:0000313" key="3">
    <source>
        <dbReference type="EMBL" id="AKU94311.1"/>
    </source>
</evidence>
<keyword evidence="4" id="KW-1185">Reference proteome</keyword>
<feature type="signal peptide" evidence="2">
    <location>
        <begin position="1"/>
        <end position="23"/>
    </location>
</feature>
<evidence type="ECO:0000313" key="4">
    <source>
        <dbReference type="Proteomes" id="UP000064967"/>
    </source>
</evidence>
<proteinExistence type="predicted"/>
<accession>A0A0K1PLP2</accession>
<dbReference type="EMBL" id="CP012333">
    <property type="protein sequence ID" value="AKU94311.1"/>
    <property type="molecule type" value="Genomic_DNA"/>
</dbReference>
<name>A0A0K1PLP2_9BACT</name>
<protein>
    <submittedName>
        <fullName evidence="3">Uncharacterized protein</fullName>
    </submittedName>
</protein>
<dbReference type="Proteomes" id="UP000064967">
    <property type="component" value="Chromosome"/>
</dbReference>
<keyword evidence="2" id="KW-0732">Signal</keyword>
<evidence type="ECO:0000256" key="1">
    <source>
        <dbReference type="SAM" id="MobiDB-lite"/>
    </source>
</evidence>
<sequence>MALPTRNLLALLAPAFVVLTAGAGCGSSDSDGGTTPAQNEIEFDPFPTTHILKTEEMTSLTGTPDDGSLTFTAPSAAVQALTVGDVLVTGISDATPGGLLRVVLAVDHDASGALVLTTAAAPLQLAFRKLHVRSVGDIAPIDAANTFKQTDVSPLSGGLRPQWTLASGTIGKSQNYQVIVFDGDGNPDTTNDQVKIDATLGGGFKYDLAIDVDWGAVTNLPQAVSDCIASLKKIVTGKLPSCSVEDLMPELKLTFEVDPRLQADVKASGAASIGFEKNFDVGTINLTPFAIGPLVFVPSADIIATVGGKASAGFSAGAHAHIEIQSKAVLSSKSKNSKLDPFSIKDADATADTPQVDLYASATAKVGVRLNLALYSVAGPYATANAVATLEANPLQNPCWDLKFALEAELGVRVTSPRLPMLGYVTFVDWRTPAFRPFDKTVASGSCESTPEGANPPGGGPTAKMLQSPPFTPWAKVLGGQVDGTSVKDVAGFTGAFPFVVPSIDGRFVAGGGGALGLFKVDDKADGSLTWSKQITPDVPYAKALHPVASVPSVDAGLVTLFNPNNDAAFVIAKTGQSGALDVVRQFSLPDECVAIPSLLANDRSDGYVAVGYCRNAGSTWFAHLNSSLDVVRVRYLVDPDPNRIHLVPTALVRVGDDLVVAGDWERQDQPTGEAQQMFVVRLDDQENVTAPAAYACPDRLALTPMAGAPSADGAVTFVGDAVGSGFVARIKKDNSLGFITFPQNGTGVSDWFVPNSVAELPTTGLVVGFSSGKLAADPPVVTLLGLDGQGKTQWGNNYTLSGANGLRAFAWPSLRITDDGGVLVTAFAGPEDPASEAGALVGMKVFAKDGTLGNSPIVKQTPFTPDQGTYAVKATPFAPTTQDGAATEKEFAYVH</sequence>
<feature type="region of interest" description="Disordered" evidence="1">
    <location>
        <begin position="442"/>
        <end position="466"/>
    </location>
</feature>
<feature type="chain" id="PRO_5005465667" evidence="2">
    <location>
        <begin position="24"/>
        <end position="896"/>
    </location>
</feature>
<dbReference type="AlphaFoldDB" id="A0A0K1PLP2"/>
<dbReference type="PROSITE" id="PS51257">
    <property type="entry name" value="PROKAR_LIPOPROTEIN"/>
    <property type="match status" value="1"/>
</dbReference>
<dbReference type="OrthoDB" id="1404208at2"/>
<reference evidence="3 4" key="1">
    <citation type="submission" date="2015-08" db="EMBL/GenBank/DDBJ databases">
        <authorList>
            <person name="Babu N.S."/>
            <person name="Beckwith C.J."/>
            <person name="Beseler K.G."/>
            <person name="Brison A."/>
            <person name="Carone J.V."/>
            <person name="Caskin T.P."/>
            <person name="Diamond M."/>
            <person name="Durham M.E."/>
            <person name="Foxe J.M."/>
            <person name="Go M."/>
            <person name="Henderson B.A."/>
            <person name="Jones I.B."/>
            <person name="McGettigan J.A."/>
            <person name="Micheletti S.J."/>
            <person name="Nasrallah M.E."/>
            <person name="Ortiz D."/>
            <person name="Piller C.R."/>
            <person name="Privatt S.R."/>
            <person name="Schneider S.L."/>
            <person name="Sharp S."/>
            <person name="Smith T.C."/>
            <person name="Stanton J.D."/>
            <person name="Ullery H.E."/>
            <person name="Wilson R.J."/>
            <person name="Serrano M.G."/>
            <person name="Buck G."/>
            <person name="Lee V."/>
            <person name="Wang Y."/>
            <person name="Carvalho R."/>
            <person name="Voegtly L."/>
            <person name="Shi R."/>
            <person name="Duckworth R."/>
            <person name="Johnson A."/>
            <person name="Loviza R."/>
            <person name="Walstead R."/>
            <person name="Shah Z."/>
            <person name="Kiflezghi M."/>
            <person name="Wade K."/>
            <person name="Ball S.L."/>
            <person name="Bradley K.W."/>
            <person name="Asai D.J."/>
            <person name="Bowman C.A."/>
            <person name="Russell D.A."/>
            <person name="Pope W.H."/>
            <person name="Jacobs-Sera D."/>
            <person name="Hendrix R.W."/>
            <person name="Hatfull G.F."/>
        </authorList>
    </citation>
    <scope>NUCLEOTIDE SEQUENCE [LARGE SCALE GENOMIC DNA]</scope>
    <source>
        <strain evidence="3 4">DSM 27648</strain>
    </source>
</reference>
<dbReference type="RefSeq" id="WP_146645926.1">
    <property type="nucleotide sequence ID" value="NZ_CP012333.1"/>
</dbReference>
<dbReference type="KEGG" id="llu:AKJ09_00975"/>
<evidence type="ECO:0000256" key="2">
    <source>
        <dbReference type="SAM" id="SignalP"/>
    </source>
</evidence>